<protein>
    <submittedName>
        <fullName evidence="2">Uncharacterized protein</fullName>
    </submittedName>
</protein>
<dbReference type="EMBL" id="VOSK01000172">
    <property type="protein sequence ID" value="MPR28790.1"/>
    <property type="molecule type" value="Genomic_DNA"/>
</dbReference>
<gene>
    <name evidence="2" type="ORF">FS320_27550</name>
</gene>
<sequence length="312" mass="34099">MDVTRLNIASSLIKLGPTRGRFWRRDFFAWALRGWSTAYTLLQSNLRPSVGFSDSTETRRAFESYQLGEALTFWFAQHHLGVEVVTPVERLRDSISKHQLASPPPKGLPANYRAPKKVGPRSEPDLIGFSGADTHVLECKGLSSFAEGRPVSPSQVTSARNKALFQVCRIATINGVAPKTRTACVFSFDTATRGLVVDPPETEAFDLRFNLASALRKAYASVLNEQFIEVSETVGDGLIGAQIAPGWTFGIDASVMGLVAALSDQASAERLLGYLKERRTQSPFTGGPMLDFGPDGLFLSGPEDNPDFRDQL</sequence>
<dbReference type="AlphaFoldDB" id="A0A5N7MQ68"/>
<feature type="region of interest" description="Disordered" evidence="1">
    <location>
        <begin position="285"/>
        <end position="312"/>
    </location>
</feature>
<organism evidence="2 3">
    <name type="scientific">Microvirga tunisiensis</name>
    <dbReference type="NCBI Taxonomy" id="2108360"/>
    <lineage>
        <taxon>Bacteria</taxon>
        <taxon>Pseudomonadati</taxon>
        <taxon>Pseudomonadota</taxon>
        <taxon>Alphaproteobacteria</taxon>
        <taxon>Hyphomicrobiales</taxon>
        <taxon>Methylobacteriaceae</taxon>
        <taxon>Microvirga</taxon>
    </lineage>
</organism>
<dbReference type="RefSeq" id="WP_152715348.1">
    <property type="nucleotide sequence ID" value="NZ_VOSJ01000089.1"/>
</dbReference>
<evidence type="ECO:0000313" key="2">
    <source>
        <dbReference type="EMBL" id="MPR28790.1"/>
    </source>
</evidence>
<evidence type="ECO:0000256" key="1">
    <source>
        <dbReference type="SAM" id="MobiDB-lite"/>
    </source>
</evidence>
<proteinExistence type="predicted"/>
<accession>A0A5N7MQ68</accession>
<keyword evidence="3" id="KW-1185">Reference proteome</keyword>
<reference evidence="2 3" key="1">
    <citation type="journal article" date="2019" name="Syst. Appl. Microbiol.">
        <title>Microvirga tunisiensis sp. nov., a root nodule symbiotic bacterium isolated from Lupinus micranthus and L. luteus grown in Northern Tunisia.</title>
        <authorList>
            <person name="Msaddak A."/>
            <person name="Rejili M."/>
            <person name="Duran D."/>
            <person name="Mars M."/>
            <person name="Palacios J.M."/>
            <person name="Ruiz-Argueso T."/>
            <person name="Rey L."/>
            <person name="Imperial J."/>
        </authorList>
    </citation>
    <scope>NUCLEOTIDE SEQUENCE [LARGE SCALE GENOMIC DNA]</scope>
    <source>
        <strain evidence="2 3">Lmie10</strain>
    </source>
</reference>
<comment type="caution">
    <text evidence="2">The sequence shown here is derived from an EMBL/GenBank/DDBJ whole genome shotgun (WGS) entry which is preliminary data.</text>
</comment>
<evidence type="ECO:0000313" key="3">
    <source>
        <dbReference type="Proteomes" id="UP000403266"/>
    </source>
</evidence>
<name>A0A5N7MQ68_9HYPH</name>
<feature type="region of interest" description="Disordered" evidence="1">
    <location>
        <begin position="97"/>
        <end position="117"/>
    </location>
</feature>
<dbReference type="Proteomes" id="UP000403266">
    <property type="component" value="Unassembled WGS sequence"/>
</dbReference>
<dbReference type="OrthoDB" id="8264197at2"/>